<evidence type="ECO:0000313" key="2">
    <source>
        <dbReference type="Proteomes" id="UP001159363"/>
    </source>
</evidence>
<evidence type="ECO:0000313" key="1">
    <source>
        <dbReference type="EMBL" id="KAJ8886750.1"/>
    </source>
</evidence>
<keyword evidence="2" id="KW-1185">Reference proteome</keyword>
<comment type="caution">
    <text evidence="1">The sequence shown here is derived from an EMBL/GenBank/DDBJ whole genome shotgun (WGS) entry which is preliminary data.</text>
</comment>
<dbReference type="Proteomes" id="UP001159363">
    <property type="component" value="Chromosome X"/>
</dbReference>
<proteinExistence type="predicted"/>
<organism evidence="1 2">
    <name type="scientific">Dryococelus australis</name>
    <dbReference type="NCBI Taxonomy" id="614101"/>
    <lineage>
        <taxon>Eukaryota</taxon>
        <taxon>Metazoa</taxon>
        <taxon>Ecdysozoa</taxon>
        <taxon>Arthropoda</taxon>
        <taxon>Hexapoda</taxon>
        <taxon>Insecta</taxon>
        <taxon>Pterygota</taxon>
        <taxon>Neoptera</taxon>
        <taxon>Polyneoptera</taxon>
        <taxon>Phasmatodea</taxon>
        <taxon>Verophasmatodea</taxon>
        <taxon>Anareolatae</taxon>
        <taxon>Phasmatidae</taxon>
        <taxon>Eurycanthinae</taxon>
        <taxon>Dryococelus</taxon>
    </lineage>
</organism>
<accession>A0ABQ9HRI9</accession>
<reference evidence="1 2" key="1">
    <citation type="submission" date="2023-02" db="EMBL/GenBank/DDBJ databases">
        <title>LHISI_Scaffold_Assembly.</title>
        <authorList>
            <person name="Stuart O.P."/>
            <person name="Cleave R."/>
            <person name="Magrath M.J.L."/>
            <person name="Mikheyev A.S."/>
        </authorList>
    </citation>
    <scope>NUCLEOTIDE SEQUENCE [LARGE SCALE GENOMIC DNA]</scope>
    <source>
        <strain evidence="1">Daus_M_001</strain>
        <tissue evidence="1">Leg muscle</tissue>
    </source>
</reference>
<gene>
    <name evidence="1" type="ORF">PR048_012962</name>
</gene>
<name>A0ABQ9HRI9_9NEOP</name>
<sequence>MLTWNLIQKMKHQKKLYKSKGCINCAYKVICDYNIYCVLYTELISCKRAFSKLKLIKTRLRSNMTKAIWNNF</sequence>
<protein>
    <submittedName>
        <fullName evidence="1">Uncharacterized protein</fullName>
    </submittedName>
</protein>
<dbReference type="EMBL" id="JARBHB010000004">
    <property type="protein sequence ID" value="KAJ8886750.1"/>
    <property type="molecule type" value="Genomic_DNA"/>
</dbReference>